<feature type="non-terminal residue" evidence="1">
    <location>
        <position position="60"/>
    </location>
</feature>
<name>A0ACA9N074_9GLOM</name>
<keyword evidence="2" id="KW-1185">Reference proteome</keyword>
<protein>
    <submittedName>
        <fullName evidence="1">5947_t:CDS:1</fullName>
    </submittedName>
</protein>
<evidence type="ECO:0000313" key="2">
    <source>
        <dbReference type="Proteomes" id="UP000789525"/>
    </source>
</evidence>
<sequence length="60" mass="6847">MSVSLPQPSGSAKIYATESPNQSQEKTWISKKMYVIFVRFGFFAHCSAGYVRERKEVSKQ</sequence>
<proteinExistence type="predicted"/>
<dbReference type="EMBL" id="CAJVPT010016690">
    <property type="protein sequence ID" value="CAG8620764.1"/>
    <property type="molecule type" value="Genomic_DNA"/>
</dbReference>
<comment type="caution">
    <text evidence="1">The sequence shown here is derived from an EMBL/GenBank/DDBJ whole genome shotgun (WGS) entry which is preliminary data.</text>
</comment>
<gene>
    <name evidence="1" type="ORF">ACOLOM_LOCUS7317</name>
</gene>
<organism evidence="1 2">
    <name type="scientific">Acaulospora colombiana</name>
    <dbReference type="NCBI Taxonomy" id="27376"/>
    <lineage>
        <taxon>Eukaryota</taxon>
        <taxon>Fungi</taxon>
        <taxon>Fungi incertae sedis</taxon>
        <taxon>Mucoromycota</taxon>
        <taxon>Glomeromycotina</taxon>
        <taxon>Glomeromycetes</taxon>
        <taxon>Diversisporales</taxon>
        <taxon>Acaulosporaceae</taxon>
        <taxon>Acaulospora</taxon>
    </lineage>
</organism>
<evidence type="ECO:0000313" key="1">
    <source>
        <dbReference type="EMBL" id="CAG8620764.1"/>
    </source>
</evidence>
<dbReference type="Proteomes" id="UP000789525">
    <property type="component" value="Unassembled WGS sequence"/>
</dbReference>
<accession>A0ACA9N074</accession>
<reference evidence="1" key="1">
    <citation type="submission" date="2021-06" db="EMBL/GenBank/DDBJ databases">
        <authorList>
            <person name="Kallberg Y."/>
            <person name="Tangrot J."/>
            <person name="Rosling A."/>
        </authorList>
    </citation>
    <scope>NUCLEOTIDE SEQUENCE</scope>
    <source>
        <strain evidence="1">CL356</strain>
    </source>
</reference>